<evidence type="ECO:0000313" key="11">
    <source>
        <dbReference type="EMBL" id="BAT62456.1"/>
    </source>
</evidence>
<dbReference type="InterPro" id="IPR006026">
    <property type="entry name" value="Peptidase_Metallo"/>
</dbReference>
<feature type="binding site" evidence="8">
    <location>
        <position position="200"/>
    </location>
    <ligand>
        <name>Ca(2+)</name>
        <dbReference type="ChEBI" id="CHEBI:29108"/>
        <label>3</label>
    </ligand>
</feature>
<comment type="cofactor">
    <cofactor evidence="8">
        <name>Ca(2+)</name>
        <dbReference type="ChEBI" id="CHEBI:29108"/>
    </cofactor>
    <text evidence="8">Can bind about 5 Ca(2+) ions per subunit.</text>
</comment>
<keyword evidence="6" id="KW-0482">Metalloprotease</keyword>
<protein>
    <submittedName>
        <fullName evidence="11">Matrix metalloproteinase</fullName>
    </submittedName>
</protein>
<evidence type="ECO:0000256" key="1">
    <source>
        <dbReference type="ARBA" id="ARBA00010370"/>
    </source>
</evidence>
<dbReference type="GO" id="GO:0031012">
    <property type="term" value="C:extracellular matrix"/>
    <property type="evidence" value="ECO:0007669"/>
    <property type="project" value="InterPro"/>
</dbReference>
<dbReference type="InterPro" id="IPR036365">
    <property type="entry name" value="PGBD-like_sf"/>
</dbReference>
<dbReference type="EMBL" id="LC056004">
    <property type="protein sequence ID" value="BAT62456.1"/>
    <property type="molecule type" value="mRNA"/>
</dbReference>
<evidence type="ECO:0000256" key="6">
    <source>
        <dbReference type="ARBA" id="ARBA00023049"/>
    </source>
</evidence>
<dbReference type="GO" id="GO:0030574">
    <property type="term" value="P:collagen catabolic process"/>
    <property type="evidence" value="ECO:0007669"/>
    <property type="project" value="TreeGrafter"/>
</dbReference>
<dbReference type="PANTHER" id="PTHR10201">
    <property type="entry name" value="MATRIX METALLOPROTEINASE"/>
    <property type="match status" value="1"/>
</dbReference>
<feature type="binding site" evidence="8">
    <location>
        <position position="179"/>
    </location>
    <ligand>
        <name>Ca(2+)</name>
        <dbReference type="ChEBI" id="CHEBI:29108"/>
        <label>3</label>
    </ligand>
</feature>
<feature type="binding site" evidence="8">
    <location>
        <position position="233"/>
    </location>
    <ligand>
        <name>Zn(2+)</name>
        <dbReference type="ChEBI" id="CHEBI:29105"/>
        <label>2</label>
        <note>catalytic</note>
    </ligand>
</feature>
<feature type="binding site" evidence="8">
    <location>
        <position position="180"/>
    </location>
    <ligand>
        <name>Ca(2+)</name>
        <dbReference type="ChEBI" id="CHEBI:29108"/>
        <label>3</label>
    </ligand>
</feature>
<dbReference type="Pfam" id="PF01471">
    <property type="entry name" value="PG_binding_1"/>
    <property type="match status" value="1"/>
</dbReference>
<evidence type="ECO:0000256" key="4">
    <source>
        <dbReference type="ARBA" id="ARBA00022801"/>
    </source>
</evidence>
<feature type="active site" evidence="7">
    <location>
        <position position="224"/>
    </location>
</feature>
<feature type="chain" id="PRO_5006616071" evidence="9">
    <location>
        <begin position="25"/>
        <end position="238"/>
    </location>
</feature>
<dbReference type="SUPFAM" id="SSF55486">
    <property type="entry name" value="Metalloproteases ('zincins'), catalytic domain"/>
    <property type="match status" value="1"/>
</dbReference>
<feature type="binding site" description="in inhibited form" evidence="8">
    <location>
        <position position="90"/>
    </location>
    <ligand>
        <name>Zn(2+)</name>
        <dbReference type="ChEBI" id="CHEBI:29105"/>
        <label>2</label>
        <note>catalytic</note>
    </ligand>
</feature>
<gene>
    <name evidence="11" type="primary">Oja-mmp19</name>
</gene>
<dbReference type="SMART" id="SM00235">
    <property type="entry name" value="ZnMc"/>
    <property type="match status" value="1"/>
</dbReference>
<evidence type="ECO:0000256" key="5">
    <source>
        <dbReference type="ARBA" id="ARBA00022833"/>
    </source>
</evidence>
<dbReference type="SUPFAM" id="SSF47090">
    <property type="entry name" value="PGBD-like"/>
    <property type="match status" value="1"/>
</dbReference>
<dbReference type="InterPro" id="IPR002477">
    <property type="entry name" value="Peptidoglycan-bd-like"/>
</dbReference>
<dbReference type="InterPro" id="IPR001818">
    <property type="entry name" value="Pept_M10_metallopeptidase"/>
</dbReference>
<evidence type="ECO:0000256" key="7">
    <source>
        <dbReference type="PIRSR" id="PIRSR621190-1"/>
    </source>
</evidence>
<feature type="binding site" evidence="8">
    <location>
        <position position="198"/>
    </location>
    <ligand>
        <name>Zn(2+)</name>
        <dbReference type="ChEBI" id="CHEBI:29105"/>
        <label>1</label>
    </ligand>
</feature>
<evidence type="ECO:0000256" key="8">
    <source>
        <dbReference type="PIRSR" id="PIRSR621190-2"/>
    </source>
</evidence>
<dbReference type="GO" id="GO:0004222">
    <property type="term" value="F:metalloendopeptidase activity"/>
    <property type="evidence" value="ECO:0007669"/>
    <property type="project" value="InterPro"/>
</dbReference>
<feature type="binding site" evidence="8">
    <location>
        <position position="187"/>
    </location>
    <ligand>
        <name>Zn(2+)</name>
        <dbReference type="ChEBI" id="CHEBI:29105"/>
        <label>1</label>
    </ligand>
</feature>
<keyword evidence="4" id="KW-0378">Hydrolase</keyword>
<dbReference type="Gene3D" id="3.40.390.10">
    <property type="entry name" value="Collagenase (Catalytic Domain)"/>
    <property type="match status" value="1"/>
</dbReference>
<evidence type="ECO:0000259" key="10">
    <source>
        <dbReference type="SMART" id="SM00235"/>
    </source>
</evidence>
<proteinExistence type="evidence at transcript level"/>
<dbReference type="Pfam" id="PF00413">
    <property type="entry name" value="Peptidase_M10"/>
    <property type="match status" value="1"/>
</dbReference>
<sequence>MSHQTSPCLLLCMILAVSIGNTCARAVDKIDAIAFLEKYNYLHKSEGMISTPATPEHINRAVMQFQEMYNIPITGELDKTTLDAMALPRCGHMDSEIAVNAPANTPYVVLGSKWPKKRLTYKLAVPSSQFSAGKAKFFIKKAFAHWAKKTPLSFRKVETGGDIVVSFFKGNHGDGDPFDGKFGVLAHALGPKDGGATHFDDDEPWLLRGGGTGYINFQQVATHEFGHALGLNHSRKQR</sequence>
<keyword evidence="2" id="KW-0645">Protease</keyword>
<evidence type="ECO:0000256" key="2">
    <source>
        <dbReference type="ARBA" id="ARBA00022670"/>
    </source>
</evidence>
<feature type="binding site" evidence="8">
    <location>
        <position position="203"/>
    </location>
    <ligand>
        <name>Ca(2+)</name>
        <dbReference type="ChEBI" id="CHEBI:29108"/>
        <label>1</label>
    </ligand>
</feature>
<feature type="binding site" evidence="8">
    <location>
        <position position="162"/>
    </location>
    <ligand>
        <name>Ca(2+)</name>
        <dbReference type="ChEBI" id="CHEBI:29108"/>
        <label>2</label>
    </ligand>
</feature>
<organism evidence="11">
    <name type="scientific">Osedax japonicus</name>
    <dbReference type="NCBI Taxonomy" id="385425"/>
    <lineage>
        <taxon>Eukaryota</taxon>
        <taxon>Metazoa</taxon>
        <taxon>Spiralia</taxon>
        <taxon>Lophotrochozoa</taxon>
        <taxon>Annelida</taxon>
        <taxon>Polychaeta</taxon>
        <taxon>Sedentaria</taxon>
        <taxon>Canalipalpata</taxon>
        <taxon>Sabellida</taxon>
        <taxon>Siboglinidae</taxon>
        <taxon>Osedax</taxon>
    </lineage>
</organism>
<evidence type="ECO:0000256" key="3">
    <source>
        <dbReference type="ARBA" id="ARBA00022723"/>
    </source>
</evidence>
<feature type="non-terminal residue" evidence="11">
    <location>
        <position position="238"/>
    </location>
</feature>
<comment type="similarity">
    <text evidence="1">Belongs to the peptidase M10A family.</text>
</comment>
<dbReference type="InterPro" id="IPR024079">
    <property type="entry name" value="MetalloPept_cat_dom_sf"/>
</dbReference>
<feature type="binding site" evidence="8">
    <location>
        <position position="201"/>
    </location>
    <ligand>
        <name>Ca(2+)</name>
        <dbReference type="ChEBI" id="CHEBI:29108"/>
        <label>1</label>
    </ligand>
</feature>
<feature type="binding site" evidence="8">
    <location>
        <position position="227"/>
    </location>
    <ligand>
        <name>Zn(2+)</name>
        <dbReference type="ChEBI" id="CHEBI:29105"/>
        <label>2</label>
        <note>catalytic</note>
    </ligand>
</feature>
<dbReference type="PANTHER" id="PTHR10201:SF331">
    <property type="entry name" value="MATRIX METALLOPROTEINASE-14-LIKE ISOFORM X1"/>
    <property type="match status" value="1"/>
</dbReference>
<comment type="cofactor">
    <cofactor evidence="8">
        <name>Zn(2+)</name>
        <dbReference type="ChEBI" id="CHEBI:29105"/>
    </cofactor>
    <text evidence="8">Binds 2 Zn(2+) ions per subunit.</text>
</comment>
<dbReference type="GO" id="GO:0005615">
    <property type="term" value="C:extracellular space"/>
    <property type="evidence" value="ECO:0007669"/>
    <property type="project" value="TreeGrafter"/>
</dbReference>
<feature type="binding site" evidence="8">
    <location>
        <position position="194"/>
    </location>
    <ligand>
        <name>Ca(2+)</name>
        <dbReference type="ChEBI" id="CHEBI:29108"/>
        <label>2</label>
    </ligand>
</feature>
<keyword evidence="3 8" id="KW-0479">Metal-binding</keyword>
<feature type="domain" description="Peptidase metallopeptidase" evidence="10">
    <location>
        <begin position="110"/>
        <end position="237"/>
    </location>
</feature>
<dbReference type="GO" id="GO:0006508">
    <property type="term" value="P:proteolysis"/>
    <property type="evidence" value="ECO:0007669"/>
    <property type="project" value="UniProtKB-KW"/>
</dbReference>
<keyword evidence="5 8" id="KW-0862">Zinc</keyword>
<feature type="signal peptide" evidence="9">
    <location>
        <begin position="1"/>
        <end position="24"/>
    </location>
</feature>
<feature type="binding site" evidence="8">
    <location>
        <position position="223"/>
    </location>
    <ligand>
        <name>Zn(2+)</name>
        <dbReference type="ChEBI" id="CHEBI:29105"/>
        <label>2</label>
        <note>catalytic</note>
    </ligand>
</feature>
<dbReference type="GO" id="GO:0030198">
    <property type="term" value="P:extracellular matrix organization"/>
    <property type="evidence" value="ECO:0007669"/>
    <property type="project" value="TreeGrafter"/>
</dbReference>
<feature type="binding site" evidence="8">
    <location>
        <position position="172"/>
    </location>
    <ligand>
        <name>Zn(2+)</name>
        <dbReference type="ChEBI" id="CHEBI:29105"/>
        <label>1</label>
    </ligand>
</feature>
<feature type="binding site" evidence="8">
    <location>
        <position position="203"/>
    </location>
    <ligand>
        <name>Ca(2+)</name>
        <dbReference type="ChEBI" id="CHEBI:29108"/>
        <label>3</label>
    </ligand>
</feature>
<reference evidence="11" key="1">
    <citation type="submission" date="2015-05" db="EMBL/GenBank/DDBJ databases">
        <title>Function and evolution of the root in the bone-eating worm Osedax japonicus.</title>
        <authorList>
            <person name="Miyamoto N."/>
            <person name="Yoshida M."/>
            <person name="Koga H."/>
            <person name="Fujiwara Y."/>
        </authorList>
    </citation>
    <scope>NUCLEOTIDE SEQUENCE</scope>
</reference>
<dbReference type="GO" id="GO:0008270">
    <property type="term" value="F:zinc ion binding"/>
    <property type="evidence" value="ECO:0007669"/>
    <property type="project" value="InterPro"/>
</dbReference>
<keyword evidence="9" id="KW-0732">Signal</keyword>
<name>A0A0S3Q288_9ANNE</name>
<dbReference type="PRINTS" id="PR00138">
    <property type="entry name" value="MATRIXIN"/>
</dbReference>
<feature type="binding site" evidence="8">
    <location>
        <position position="174"/>
    </location>
    <ligand>
        <name>Zn(2+)</name>
        <dbReference type="ChEBI" id="CHEBI:29105"/>
        <label>1</label>
    </ligand>
</feature>
<keyword evidence="8" id="KW-0106">Calcium</keyword>
<accession>A0A0S3Q288</accession>
<dbReference type="AlphaFoldDB" id="A0A0S3Q288"/>
<evidence type="ECO:0000256" key="9">
    <source>
        <dbReference type="SAM" id="SignalP"/>
    </source>
</evidence>
<dbReference type="InterPro" id="IPR021190">
    <property type="entry name" value="Pept_M10A"/>
</dbReference>